<feature type="compositionally biased region" description="Basic and acidic residues" evidence="15">
    <location>
        <begin position="438"/>
        <end position="484"/>
    </location>
</feature>
<evidence type="ECO:0000256" key="8">
    <source>
        <dbReference type="ARBA" id="ARBA00022741"/>
    </source>
</evidence>
<dbReference type="Proteomes" id="UP001163046">
    <property type="component" value="Unassembled WGS sequence"/>
</dbReference>
<comment type="caution">
    <text evidence="17">The sequence shown here is derived from an EMBL/GenBank/DDBJ whole genome shotgun (WGS) entry which is preliminary data.</text>
</comment>
<evidence type="ECO:0000256" key="15">
    <source>
        <dbReference type="SAM" id="MobiDB-lite"/>
    </source>
</evidence>
<gene>
    <name evidence="17" type="primary">WNK3</name>
    <name evidence="17" type="ORF">OS493_019133</name>
</gene>
<dbReference type="Pfam" id="PF24889">
    <property type="entry name" value="CCTL2_WNK"/>
    <property type="match status" value="1"/>
</dbReference>
<comment type="catalytic activity">
    <reaction evidence="12">
        <text>L-threonyl-[protein] + ATP = O-phospho-L-threonyl-[protein] + ADP + H(+)</text>
        <dbReference type="Rhea" id="RHEA:46608"/>
        <dbReference type="Rhea" id="RHEA-COMP:11060"/>
        <dbReference type="Rhea" id="RHEA-COMP:11605"/>
        <dbReference type="ChEBI" id="CHEBI:15378"/>
        <dbReference type="ChEBI" id="CHEBI:30013"/>
        <dbReference type="ChEBI" id="CHEBI:30616"/>
        <dbReference type="ChEBI" id="CHEBI:61977"/>
        <dbReference type="ChEBI" id="CHEBI:456216"/>
        <dbReference type="EC" id="2.7.11.1"/>
    </reaction>
</comment>
<dbReference type="PROSITE" id="PS50011">
    <property type="entry name" value="PROTEIN_KINASE_DOM"/>
    <property type="match status" value="1"/>
</dbReference>
<dbReference type="CDD" id="cd13983">
    <property type="entry name" value="STKc_WNK"/>
    <property type="match status" value="1"/>
</dbReference>
<dbReference type="Gene3D" id="3.10.20.90">
    <property type="entry name" value="Phosphatidylinositol 3-kinase Catalytic Subunit, Chain A, domain 1"/>
    <property type="match status" value="2"/>
</dbReference>
<dbReference type="FunFam" id="3.30.200.20:FF:001054">
    <property type="entry name" value="Serine/threonine-protein kinase WNK1"/>
    <property type="match status" value="1"/>
</dbReference>
<evidence type="ECO:0000256" key="11">
    <source>
        <dbReference type="ARBA" id="ARBA00023054"/>
    </source>
</evidence>
<evidence type="ECO:0000256" key="10">
    <source>
        <dbReference type="ARBA" id="ARBA00022840"/>
    </source>
</evidence>
<dbReference type="GO" id="GO:0005737">
    <property type="term" value="C:cytoplasm"/>
    <property type="evidence" value="ECO:0007669"/>
    <property type="project" value="UniProtKB-SubCell"/>
</dbReference>
<evidence type="ECO:0000256" key="1">
    <source>
        <dbReference type="ARBA" id="ARBA00001946"/>
    </source>
</evidence>
<evidence type="ECO:0000256" key="3">
    <source>
        <dbReference type="ARBA" id="ARBA00012513"/>
    </source>
</evidence>
<keyword evidence="10" id="KW-0067">ATP-binding</keyword>
<keyword evidence="11" id="KW-0175">Coiled coil</keyword>
<comment type="subcellular location">
    <subcellularLocation>
        <location evidence="2">Cytoplasm</location>
    </subcellularLocation>
</comment>
<keyword evidence="6" id="KW-0723">Serine/threonine-protein kinase</keyword>
<dbReference type="Pfam" id="PF12202">
    <property type="entry name" value="OSR1_C"/>
    <property type="match status" value="1"/>
</dbReference>
<evidence type="ECO:0000256" key="4">
    <source>
        <dbReference type="ARBA" id="ARBA00022473"/>
    </source>
</evidence>
<dbReference type="PANTHER" id="PTHR13902">
    <property type="entry name" value="SERINE/THREONINE-PROTEIN KINASE WNK WITH NO LYSINE -RELATED"/>
    <property type="match status" value="1"/>
</dbReference>
<dbReference type="PROSITE" id="PS00108">
    <property type="entry name" value="PROTEIN_KINASE_ST"/>
    <property type="match status" value="1"/>
</dbReference>
<dbReference type="SMART" id="SM00220">
    <property type="entry name" value="S_TKc"/>
    <property type="match status" value="1"/>
</dbReference>
<protein>
    <recommendedName>
        <fullName evidence="3">non-specific serine/threonine protein kinase</fullName>
        <ecNumber evidence="3">2.7.11.1</ecNumber>
    </recommendedName>
</protein>
<dbReference type="InterPro" id="IPR000719">
    <property type="entry name" value="Prot_kinase_dom"/>
</dbReference>
<feature type="domain" description="Protein kinase" evidence="16">
    <location>
        <begin position="78"/>
        <end position="337"/>
    </location>
</feature>
<dbReference type="OrthoDB" id="4062651at2759"/>
<keyword evidence="5" id="KW-0963">Cytoplasm</keyword>
<evidence type="ECO:0000313" key="17">
    <source>
        <dbReference type="EMBL" id="KAJ7360042.1"/>
    </source>
</evidence>
<dbReference type="Pfam" id="PF00069">
    <property type="entry name" value="Pkinase"/>
    <property type="match status" value="1"/>
</dbReference>
<feature type="compositionally biased region" description="Low complexity" evidence="15">
    <location>
        <begin position="874"/>
        <end position="895"/>
    </location>
</feature>
<evidence type="ECO:0000256" key="7">
    <source>
        <dbReference type="ARBA" id="ARBA00022679"/>
    </source>
</evidence>
<accession>A0A9W9YN77</accession>
<evidence type="ECO:0000256" key="13">
    <source>
        <dbReference type="ARBA" id="ARBA00048679"/>
    </source>
</evidence>
<feature type="region of interest" description="Disordered" evidence="15">
    <location>
        <begin position="434"/>
        <end position="498"/>
    </location>
</feature>
<proteinExistence type="inferred from homology"/>
<reference evidence="17" key="1">
    <citation type="submission" date="2023-01" db="EMBL/GenBank/DDBJ databases">
        <title>Genome assembly of the deep-sea coral Lophelia pertusa.</title>
        <authorList>
            <person name="Herrera S."/>
            <person name="Cordes E."/>
        </authorList>
    </citation>
    <scope>NUCLEOTIDE SEQUENCE</scope>
    <source>
        <strain evidence="17">USNM1676648</strain>
        <tissue evidence="17">Polyp</tissue>
    </source>
</reference>
<dbReference type="GO" id="GO:0140693">
    <property type="term" value="F:molecular condensate scaffold activity"/>
    <property type="evidence" value="ECO:0007669"/>
    <property type="project" value="UniProtKB-ARBA"/>
</dbReference>
<evidence type="ECO:0000256" key="6">
    <source>
        <dbReference type="ARBA" id="ARBA00022527"/>
    </source>
</evidence>
<comment type="similarity">
    <text evidence="14">Belongs to the protein kinase superfamily. Ser/Thr protein kinase family. WNK subfamily.</text>
</comment>
<dbReference type="AlphaFoldDB" id="A0A9W9YN77"/>
<evidence type="ECO:0000256" key="12">
    <source>
        <dbReference type="ARBA" id="ARBA00047899"/>
    </source>
</evidence>
<dbReference type="Gene3D" id="3.30.200.20">
    <property type="entry name" value="Phosphorylase Kinase, domain 1"/>
    <property type="match status" value="1"/>
</dbReference>
<keyword evidence="9 17" id="KW-0418">Kinase</keyword>
<dbReference type="GO" id="GO:0071474">
    <property type="term" value="P:cellular hyperosmotic response"/>
    <property type="evidence" value="ECO:0007669"/>
    <property type="project" value="UniProtKB-ARBA"/>
</dbReference>
<organism evidence="17 18">
    <name type="scientific">Desmophyllum pertusum</name>
    <dbReference type="NCBI Taxonomy" id="174260"/>
    <lineage>
        <taxon>Eukaryota</taxon>
        <taxon>Metazoa</taxon>
        <taxon>Cnidaria</taxon>
        <taxon>Anthozoa</taxon>
        <taxon>Hexacorallia</taxon>
        <taxon>Scleractinia</taxon>
        <taxon>Caryophylliina</taxon>
        <taxon>Caryophylliidae</taxon>
        <taxon>Desmophyllum</taxon>
    </lineage>
</organism>
<feature type="region of interest" description="Disordered" evidence="15">
    <location>
        <begin position="809"/>
        <end position="909"/>
    </location>
</feature>
<evidence type="ECO:0000256" key="9">
    <source>
        <dbReference type="ARBA" id="ARBA00022777"/>
    </source>
</evidence>
<keyword evidence="18" id="KW-1185">Reference proteome</keyword>
<evidence type="ECO:0000259" key="16">
    <source>
        <dbReference type="PROSITE" id="PS50011"/>
    </source>
</evidence>
<keyword evidence="7 17" id="KW-0808">Transferase</keyword>
<dbReference type="InterPro" id="IPR050588">
    <property type="entry name" value="WNK_Ser-Thr_kinase"/>
</dbReference>
<dbReference type="SUPFAM" id="SSF56112">
    <property type="entry name" value="Protein kinase-like (PK-like)"/>
    <property type="match status" value="1"/>
</dbReference>
<sequence length="909" mass="100765">MESQADESPKEEPTKPQKHVQFKLYSNVVAEDESKFEPFVALVDAPSKVTSKGENREKTVVLEAEEKAVGVSPDGRFLKFDIDVGRGSFKTVYKGLDTETGVAVAWCELQDKYSKAERARFKEEAEMLKQLQHPNIVKFHDSWETRIAMKDKKRVILVTELMTSGTLKTYLKRFKGVKEKILKSWCRQILKGLLFLHTRTPPIIHRDLKCDNIFINGTTGLVKIGDLGLATLKKSSFAKSVIGTPEFMAPEMYEEHYDESVDVYAFGMCMLEMTTLEYPYMECQNPAQIYRRVVSGIKPECLDKVGSKEVRQIIEVCTKAKINERYTIKDILNHPFFQEDSGVKVNLVEAEPGVDSDITKPVDTVKLLLQLEDPKKRKDKHKENEGIQFDFNLGTDQADKVTLELVRQGFIYDEDQKAVTKSIRDRISQVKLNRRNVKREAGEDKKEKDKPDNDEQAIKTEGDDSDKEQHSPETDKEKEDREEKDCNEEPESPAAISVNIQSSFSSGRRIIDPMVQRLEGIAECGNSPHATIDDRIITVPQDTTEKKVASVVEEVSQEVIIGTEPVTVPPVEVEPLPSSAVIIPTETTFTNAAAAAAITETTASISSGYVSNASSLSSVSSVIPSLHEVSSVGSAGFTTSGSHTSAVNVTSLPAPLSEKKDAKTAAKPGKKERLPRIQLKRIEGSPEGPVVECSFDTYKNNRIIFKFGIDDDEPDEVSTNMMEAGHLQECNKQLFEDQLRRVIVEAKERVQKKAKSQPGAESAGERAVLETHISSESISVGVTSQQSLESPHPREIPFFVDSALTTKKAETAAASAPPQPENEPTVCEAASDEKQSTVSAEQKPNSPEQSPEGSQAQPVPTQPVPTRAEEKARQPVVLNPVPHQQVQQPQENKPVSTAEESTKHVSGLR</sequence>
<dbReference type="GO" id="GO:0004674">
    <property type="term" value="F:protein serine/threonine kinase activity"/>
    <property type="evidence" value="ECO:0007669"/>
    <property type="project" value="UniProtKB-KW"/>
</dbReference>
<dbReference type="EC" id="2.7.11.1" evidence="3"/>
<dbReference type="GO" id="GO:0005524">
    <property type="term" value="F:ATP binding"/>
    <property type="evidence" value="ECO:0007669"/>
    <property type="project" value="UniProtKB-KW"/>
</dbReference>
<dbReference type="GO" id="GO:0006884">
    <property type="term" value="P:cell volume homeostasis"/>
    <property type="evidence" value="ECO:0007669"/>
    <property type="project" value="UniProtKB-ARBA"/>
</dbReference>
<name>A0A9W9YN77_9CNID</name>
<dbReference type="InterPro" id="IPR011009">
    <property type="entry name" value="Kinase-like_dom_sf"/>
</dbReference>
<dbReference type="EMBL" id="MU827312">
    <property type="protein sequence ID" value="KAJ7360042.1"/>
    <property type="molecule type" value="Genomic_DNA"/>
</dbReference>
<keyword evidence="8" id="KW-0547">Nucleotide-binding</keyword>
<comment type="cofactor">
    <cofactor evidence="1">
        <name>Mg(2+)</name>
        <dbReference type="ChEBI" id="CHEBI:18420"/>
    </cofactor>
</comment>
<comment type="catalytic activity">
    <reaction evidence="13">
        <text>L-seryl-[protein] + ATP = O-phospho-L-seryl-[protein] + ADP + H(+)</text>
        <dbReference type="Rhea" id="RHEA:17989"/>
        <dbReference type="Rhea" id="RHEA-COMP:9863"/>
        <dbReference type="Rhea" id="RHEA-COMP:11604"/>
        <dbReference type="ChEBI" id="CHEBI:15378"/>
        <dbReference type="ChEBI" id="CHEBI:29999"/>
        <dbReference type="ChEBI" id="CHEBI:30616"/>
        <dbReference type="ChEBI" id="CHEBI:83421"/>
        <dbReference type="ChEBI" id="CHEBI:456216"/>
        <dbReference type="EC" id="2.7.11.1"/>
    </reaction>
</comment>
<evidence type="ECO:0000256" key="2">
    <source>
        <dbReference type="ARBA" id="ARBA00004496"/>
    </source>
</evidence>
<evidence type="ECO:0000313" key="18">
    <source>
        <dbReference type="Proteomes" id="UP001163046"/>
    </source>
</evidence>
<dbReference type="InterPro" id="IPR024678">
    <property type="entry name" value="Kinase_OSR1/WNK_CCT"/>
</dbReference>
<keyword evidence="4" id="KW-0217">Developmental protein</keyword>
<dbReference type="FunFam" id="1.10.510.10:FF:000006">
    <property type="entry name" value="Serine/threonine-protein kinase WNK1 isoform 2"/>
    <property type="match status" value="1"/>
</dbReference>
<dbReference type="Gene3D" id="1.10.510.10">
    <property type="entry name" value="Transferase(Phosphotransferase) domain 1"/>
    <property type="match status" value="1"/>
</dbReference>
<dbReference type="InterPro" id="IPR008271">
    <property type="entry name" value="Ser/Thr_kinase_AS"/>
</dbReference>
<feature type="compositionally biased region" description="Polar residues" evidence="15">
    <location>
        <begin position="836"/>
        <end position="856"/>
    </location>
</feature>
<dbReference type="InterPro" id="IPR056865">
    <property type="entry name" value="CCTL2_WNK"/>
</dbReference>
<evidence type="ECO:0000256" key="5">
    <source>
        <dbReference type="ARBA" id="ARBA00022490"/>
    </source>
</evidence>
<evidence type="ECO:0000256" key="14">
    <source>
        <dbReference type="ARBA" id="ARBA00061662"/>
    </source>
</evidence>